<sequence>VPLSWLVGVWEGTGVVEYPVDPDGEPRKYDFGQRVSFSHD</sequence>
<organism evidence="2">
    <name type="scientific">marine sediment metagenome</name>
    <dbReference type="NCBI Taxonomy" id="412755"/>
    <lineage>
        <taxon>unclassified sequences</taxon>
        <taxon>metagenomes</taxon>
        <taxon>ecological metagenomes</taxon>
    </lineage>
</organism>
<gene>
    <name evidence="2" type="ORF">S03H2_72905</name>
</gene>
<evidence type="ECO:0000259" key="1">
    <source>
        <dbReference type="Pfam" id="PF08768"/>
    </source>
</evidence>
<dbReference type="EMBL" id="BARU01049602">
    <property type="protein sequence ID" value="GAH94729.1"/>
    <property type="molecule type" value="Genomic_DNA"/>
</dbReference>
<dbReference type="AlphaFoldDB" id="X1KX31"/>
<protein>
    <recommendedName>
        <fullName evidence="1">THAP4-like heme-binding domain-containing protein</fullName>
    </recommendedName>
</protein>
<feature type="domain" description="THAP4-like heme-binding" evidence="1">
    <location>
        <begin position="2"/>
        <end position="40"/>
    </location>
</feature>
<evidence type="ECO:0000313" key="2">
    <source>
        <dbReference type="EMBL" id="GAH94729.1"/>
    </source>
</evidence>
<name>X1KX31_9ZZZZ</name>
<feature type="non-terminal residue" evidence="2">
    <location>
        <position position="1"/>
    </location>
</feature>
<dbReference type="Gene3D" id="2.40.128.20">
    <property type="match status" value="1"/>
</dbReference>
<dbReference type="InterPro" id="IPR012674">
    <property type="entry name" value="Calycin"/>
</dbReference>
<dbReference type="SUPFAM" id="SSF50814">
    <property type="entry name" value="Lipocalins"/>
    <property type="match status" value="1"/>
</dbReference>
<proteinExistence type="predicted"/>
<dbReference type="Pfam" id="PF08768">
    <property type="entry name" value="THAP4_heme-bd"/>
    <property type="match status" value="1"/>
</dbReference>
<accession>X1KX31</accession>
<feature type="non-terminal residue" evidence="2">
    <location>
        <position position="40"/>
    </location>
</feature>
<dbReference type="InterPro" id="IPR014878">
    <property type="entry name" value="THAP4-like_heme-bd"/>
</dbReference>
<comment type="caution">
    <text evidence="2">The sequence shown here is derived from an EMBL/GenBank/DDBJ whole genome shotgun (WGS) entry which is preliminary data.</text>
</comment>
<reference evidence="2" key="1">
    <citation type="journal article" date="2014" name="Front. Microbiol.">
        <title>High frequency of phylogenetically diverse reductive dehalogenase-homologous genes in deep subseafloor sedimentary metagenomes.</title>
        <authorList>
            <person name="Kawai M."/>
            <person name="Futagami T."/>
            <person name="Toyoda A."/>
            <person name="Takaki Y."/>
            <person name="Nishi S."/>
            <person name="Hori S."/>
            <person name="Arai W."/>
            <person name="Tsubouchi T."/>
            <person name="Morono Y."/>
            <person name="Uchiyama I."/>
            <person name="Ito T."/>
            <person name="Fujiyama A."/>
            <person name="Inagaki F."/>
            <person name="Takami H."/>
        </authorList>
    </citation>
    <scope>NUCLEOTIDE SEQUENCE</scope>
    <source>
        <strain evidence="2">Expedition CK06-06</strain>
    </source>
</reference>